<dbReference type="CDD" id="cd00118">
    <property type="entry name" value="LysM"/>
    <property type="match status" value="1"/>
</dbReference>
<keyword evidence="5" id="KW-1185">Reference proteome</keyword>
<dbReference type="InterPro" id="IPR018392">
    <property type="entry name" value="LysM"/>
</dbReference>
<dbReference type="InterPro" id="IPR011705">
    <property type="entry name" value="BACK"/>
</dbReference>
<evidence type="ECO:0000313" key="5">
    <source>
        <dbReference type="Proteomes" id="UP001489004"/>
    </source>
</evidence>
<comment type="pathway">
    <text evidence="1">Protein modification; protein ubiquitination.</text>
</comment>
<evidence type="ECO:0000256" key="1">
    <source>
        <dbReference type="ARBA" id="ARBA00004906"/>
    </source>
</evidence>
<dbReference type="InterPro" id="IPR036779">
    <property type="entry name" value="LysM_dom_sf"/>
</dbReference>
<comment type="caution">
    <text evidence="4">The sequence shown here is derived from an EMBL/GenBank/DDBJ whole genome shotgun (WGS) entry which is preliminary data.</text>
</comment>
<dbReference type="PROSITE" id="PS51782">
    <property type="entry name" value="LYSM"/>
    <property type="match status" value="1"/>
</dbReference>
<dbReference type="Pfam" id="PF00651">
    <property type="entry name" value="BTB"/>
    <property type="match status" value="1"/>
</dbReference>
<sequence length="521" mass="57886">MSSPDRAPIVKLHVNSLVLAKRSLFFRRTTGAWQEDDASQLDVTVTSLQEVDLLCQLIRFMYSQKLEAGTASDLLDVVQLSDRYLVDSCIAACGTALVALVDSLQTAIKCLERLTRLRHFQSVKELPDEALEALLSSDDVVVETENTGFAALLLWMGERGWVDQDSLSPSTLDRIAGLFQHVRVPCMTTNMIDALQKQPWFKQLPGSNESLLAALLHRARAPSAQEHAVMTSSAELRRWLQPRRRPVGSTGEELEVEVTWKVSMNMLSDRNPSTDMLIRQPASKWVYRGGYRWSLELVVIGGNLKIGCARTAFPVTMKITGRVFAPKVGVSIHASQPRRMVTTASFKVRPYTVRKGDTLSSIALKREVKLEDLVALNHAINPDKLTEGQTIIVPAGKLSSRDKEILAGIGPGTYRTYPVREGEVVDDILAKRKISRAEVEDLNPGVNLNSLPANTLLKLPADRYTVREKEMLTGVLGVPAEFFQSGKAFSNFVIFALGFGAAYSFFLWREKRNEANDEDLA</sequence>
<dbReference type="SUPFAM" id="SSF54695">
    <property type="entry name" value="POZ domain"/>
    <property type="match status" value="1"/>
</dbReference>
<dbReference type="SUPFAM" id="SSF54106">
    <property type="entry name" value="LysM domain"/>
    <property type="match status" value="1"/>
</dbReference>
<gene>
    <name evidence="4" type="ORF">WJX72_009965</name>
</gene>
<dbReference type="Proteomes" id="UP001489004">
    <property type="component" value="Unassembled WGS sequence"/>
</dbReference>
<evidence type="ECO:0000259" key="3">
    <source>
        <dbReference type="PROSITE" id="PS51782"/>
    </source>
</evidence>
<keyword evidence="2" id="KW-1133">Transmembrane helix</keyword>
<evidence type="ECO:0000256" key="2">
    <source>
        <dbReference type="SAM" id="Phobius"/>
    </source>
</evidence>
<name>A0AAW1R964_9CHLO</name>
<dbReference type="PANTHER" id="PTHR46336:SF3">
    <property type="entry name" value="BTB_POZ DOMAIN-CONTAINING PROTEIN POB1"/>
    <property type="match status" value="1"/>
</dbReference>
<dbReference type="Gene3D" id="1.25.40.420">
    <property type="match status" value="1"/>
</dbReference>
<organism evidence="4 5">
    <name type="scientific">[Myrmecia] bisecta</name>
    <dbReference type="NCBI Taxonomy" id="41462"/>
    <lineage>
        <taxon>Eukaryota</taxon>
        <taxon>Viridiplantae</taxon>
        <taxon>Chlorophyta</taxon>
        <taxon>core chlorophytes</taxon>
        <taxon>Trebouxiophyceae</taxon>
        <taxon>Trebouxiales</taxon>
        <taxon>Trebouxiaceae</taxon>
        <taxon>Myrmecia</taxon>
    </lineage>
</organism>
<keyword evidence="2" id="KW-0472">Membrane</keyword>
<feature type="transmembrane region" description="Helical" evidence="2">
    <location>
        <begin position="488"/>
        <end position="508"/>
    </location>
</feature>
<dbReference type="InterPro" id="IPR011333">
    <property type="entry name" value="SKP1/BTB/POZ_sf"/>
</dbReference>
<dbReference type="Gene3D" id="3.30.710.10">
    <property type="entry name" value="Potassium Channel Kv1.1, Chain A"/>
    <property type="match status" value="1"/>
</dbReference>
<proteinExistence type="predicted"/>
<feature type="domain" description="LysM" evidence="3">
    <location>
        <begin position="349"/>
        <end position="393"/>
    </location>
</feature>
<protein>
    <recommendedName>
        <fullName evidence="3">LysM domain-containing protein</fullName>
    </recommendedName>
</protein>
<keyword evidence="2" id="KW-0812">Transmembrane</keyword>
<dbReference type="EMBL" id="JALJOR010000001">
    <property type="protein sequence ID" value="KAK9830142.1"/>
    <property type="molecule type" value="Genomic_DNA"/>
</dbReference>
<dbReference type="PANTHER" id="PTHR46336">
    <property type="entry name" value="OS02G0260700 PROTEIN"/>
    <property type="match status" value="1"/>
</dbReference>
<dbReference type="SMART" id="SM00257">
    <property type="entry name" value="LysM"/>
    <property type="match status" value="2"/>
</dbReference>
<dbReference type="Pfam" id="PF01476">
    <property type="entry name" value="LysM"/>
    <property type="match status" value="1"/>
</dbReference>
<reference evidence="4 5" key="1">
    <citation type="journal article" date="2024" name="Nat. Commun.">
        <title>Phylogenomics reveals the evolutionary origins of lichenization in chlorophyte algae.</title>
        <authorList>
            <person name="Puginier C."/>
            <person name="Libourel C."/>
            <person name="Otte J."/>
            <person name="Skaloud P."/>
            <person name="Haon M."/>
            <person name="Grisel S."/>
            <person name="Petersen M."/>
            <person name="Berrin J.G."/>
            <person name="Delaux P.M."/>
            <person name="Dal Grande F."/>
            <person name="Keller J."/>
        </authorList>
    </citation>
    <scope>NUCLEOTIDE SEQUENCE [LARGE SCALE GENOMIC DNA]</scope>
    <source>
        <strain evidence="4 5">SAG 2043</strain>
    </source>
</reference>
<dbReference type="AlphaFoldDB" id="A0AAW1R964"/>
<dbReference type="InterPro" id="IPR045890">
    <property type="entry name" value="POB1-like"/>
</dbReference>
<dbReference type="CDD" id="cd18186">
    <property type="entry name" value="BTB_POZ_ZBTB_KLHL-like"/>
    <property type="match status" value="1"/>
</dbReference>
<accession>A0AAW1R964</accession>
<dbReference type="Pfam" id="PF07707">
    <property type="entry name" value="BACK"/>
    <property type="match status" value="1"/>
</dbReference>
<dbReference type="InterPro" id="IPR000210">
    <property type="entry name" value="BTB/POZ_dom"/>
</dbReference>
<dbReference type="Gene3D" id="3.10.350.10">
    <property type="entry name" value="LysM domain"/>
    <property type="match status" value="1"/>
</dbReference>
<evidence type="ECO:0000313" key="4">
    <source>
        <dbReference type="EMBL" id="KAK9830142.1"/>
    </source>
</evidence>